<gene>
    <name evidence="1" type="ORF">FYK55_17680</name>
</gene>
<comment type="caution">
    <text evidence="1">The sequence shown here is derived from an EMBL/GenBank/DDBJ whole genome shotgun (WGS) entry which is preliminary data.</text>
</comment>
<dbReference type="AlphaFoldDB" id="A0A5M6D6F4"/>
<dbReference type="RefSeq" id="WP_161604596.1">
    <property type="nucleotide sequence ID" value="NZ_VWOX01000010.1"/>
</dbReference>
<proteinExistence type="predicted"/>
<evidence type="ECO:0000313" key="2">
    <source>
        <dbReference type="Proteomes" id="UP000324479"/>
    </source>
</evidence>
<evidence type="ECO:0000313" key="1">
    <source>
        <dbReference type="EMBL" id="KAA5541399.1"/>
    </source>
</evidence>
<protein>
    <submittedName>
        <fullName evidence="1">Uncharacterized protein</fullName>
    </submittedName>
</protein>
<keyword evidence="2" id="KW-1185">Reference proteome</keyword>
<dbReference type="EMBL" id="VWOX01000010">
    <property type="protein sequence ID" value="KAA5541399.1"/>
    <property type="molecule type" value="Genomic_DNA"/>
</dbReference>
<accession>A0A5M6D6F4</accession>
<name>A0A5M6D6F4_9BACT</name>
<sequence>MKPFSKFRNVISLVLLAICTLPGQRFVVHSHETVAGAPEVLQAHLDLYHPARGEKQETPSCPHCHWVVIGDAFHRGEAFPAVDFHPSVWKSNDSGAEAALTLQQAVVWLDRGKDCSRQSIVQRDNDRSLPTPSAKTQRSRLCVWNC</sequence>
<organism evidence="1 2">
    <name type="scientific">Roseiconus nitratireducens</name>
    <dbReference type="NCBI Taxonomy" id="2605748"/>
    <lineage>
        <taxon>Bacteria</taxon>
        <taxon>Pseudomonadati</taxon>
        <taxon>Planctomycetota</taxon>
        <taxon>Planctomycetia</taxon>
        <taxon>Pirellulales</taxon>
        <taxon>Pirellulaceae</taxon>
        <taxon>Roseiconus</taxon>
    </lineage>
</organism>
<reference evidence="1 2" key="1">
    <citation type="submission" date="2019-08" db="EMBL/GenBank/DDBJ databases">
        <authorList>
            <person name="Dhanesh K."/>
            <person name="Kumar G."/>
            <person name="Sasikala C."/>
            <person name="Venkata Ramana C."/>
        </authorList>
    </citation>
    <scope>NUCLEOTIDE SEQUENCE [LARGE SCALE GENOMIC DNA]</scope>
    <source>
        <strain evidence="1 2">JC645</strain>
    </source>
</reference>
<dbReference type="Proteomes" id="UP000324479">
    <property type="component" value="Unassembled WGS sequence"/>
</dbReference>